<evidence type="ECO:0000256" key="1">
    <source>
        <dbReference type="SAM" id="Phobius"/>
    </source>
</evidence>
<reference evidence="2 3" key="1">
    <citation type="submission" date="2023-12" db="EMBL/GenBank/DDBJ databases">
        <title>Novel species of the genus Arcicella isolated from rivers.</title>
        <authorList>
            <person name="Lu H."/>
        </authorList>
    </citation>
    <scope>NUCLEOTIDE SEQUENCE [LARGE SCALE GENOMIC DNA]</scope>
    <source>
        <strain evidence="2 3">KCTC 23307</strain>
    </source>
</reference>
<protein>
    <submittedName>
        <fullName evidence="2">Uncharacterized protein</fullName>
    </submittedName>
</protein>
<keyword evidence="3" id="KW-1185">Reference proteome</keyword>
<keyword evidence="1" id="KW-0472">Membrane</keyword>
<feature type="transmembrane region" description="Helical" evidence="1">
    <location>
        <begin position="12"/>
        <end position="30"/>
    </location>
</feature>
<dbReference type="RefSeq" id="WP_323296813.1">
    <property type="nucleotide sequence ID" value="NZ_JAYFUM010000011.1"/>
</dbReference>
<comment type="caution">
    <text evidence="2">The sequence shown here is derived from an EMBL/GenBank/DDBJ whole genome shotgun (WGS) entry which is preliminary data.</text>
</comment>
<dbReference type="EMBL" id="JAYFUM010000011">
    <property type="protein sequence ID" value="MEA5139654.1"/>
    <property type="molecule type" value="Genomic_DNA"/>
</dbReference>
<keyword evidence="1" id="KW-0812">Transmembrane</keyword>
<dbReference type="Proteomes" id="UP001302949">
    <property type="component" value="Unassembled WGS sequence"/>
</dbReference>
<gene>
    <name evidence="2" type="ORF">VB248_10925</name>
</gene>
<sequence length="181" mass="21453">MKIFNHKLNIELLVGTVAILTSVISIFIYLEQLKISREQQKASVYPYLWLNNGLLDKNYFYFKAENKGVGPAFIKKIKISFQHKEYDSFQQLFTKEWQKKNGSTHNHFPFYFESLETGSVLKEGEELTLYSLKYEETLANYLKYQVVDDTTFHYQIWYTDVYGSCFLNQDNKISVKEKCLE</sequence>
<accession>A0ABU5Q9Z4</accession>
<proteinExistence type="predicted"/>
<evidence type="ECO:0000313" key="2">
    <source>
        <dbReference type="EMBL" id="MEA5139654.1"/>
    </source>
</evidence>
<organism evidence="2 3">
    <name type="scientific">Arcicella rigui</name>
    <dbReference type="NCBI Taxonomy" id="797020"/>
    <lineage>
        <taxon>Bacteria</taxon>
        <taxon>Pseudomonadati</taxon>
        <taxon>Bacteroidota</taxon>
        <taxon>Cytophagia</taxon>
        <taxon>Cytophagales</taxon>
        <taxon>Flectobacillaceae</taxon>
        <taxon>Arcicella</taxon>
    </lineage>
</organism>
<evidence type="ECO:0000313" key="3">
    <source>
        <dbReference type="Proteomes" id="UP001302949"/>
    </source>
</evidence>
<keyword evidence="1" id="KW-1133">Transmembrane helix</keyword>
<name>A0ABU5Q9Z4_9BACT</name>